<protein>
    <submittedName>
        <fullName evidence="2">Uncharacterized protein</fullName>
    </submittedName>
</protein>
<evidence type="ECO:0000313" key="2">
    <source>
        <dbReference type="EMBL" id="VFJ53992.1"/>
    </source>
</evidence>
<dbReference type="InterPro" id="IPR007460">
    <property type="entry name" value="BrnT_toxin"/>
</dbReference>
<dbReference type="Pfam" id="PF04365">
    <property type="entry name" value="BrnT_toxin"/>
    <property type="match status" value="1"/>
</dbReference>
<organism evidence="2">
    <name type="scientific">Candidatus Kentrum sp. DK</name>
    <dbReference type="NCBI Taxonomy" id="2126562"/>
    <lineage>
        <taxon>Bacteria</taxon>
        <taxon>Pseudomonadati</taxon>
        <taxon>Pseudomonadota</taxon>
        <taxon>Gammaproteobacteria</taxon>
        <taxon>Candidatus Kentrum</taxon>
    </lineage>
</organism>
<dbReference type="AlphaFoldDB" id="A0A450SKE5"/>
<dbReference type="InterPro" id="IPR038573">
    <property type="entry name" value="BrnT_sf"/>
</dbReference>
<evidence type="ECO:0000313" key="1">
    <source>
        <dbReference type="EMBL" id="VFJ51990.1"/>
    </source>
</evidence>
<name>A0A450SKE5_9GAMM</name>
<dbReference type="EMBL" id="CAADEX010000044">
    <property type="protein sequence ID" value="VFJ53992.1"/>
    <property type="molecule type" value="Genomic_DNA"/>
</dbReference>
<dbReference type="EMBL" id="CAADEY010000033">
    <property type="protein sequence ID" value="VFJ51990.1"/>
    <property type="molecule type" value="Genomic_DNA"/>
</dbReference>
<proteinExistence type="predicted"/>
<reference evidence="2" key="1">
    <citation type="submission" date="2019-02" db="EMBL/GenBank/DDBJ databases">
        <authorList>
            <person name="Gruber-Vodicka R. H."/>
            <person name="Seah K. B. B."/>
        </authorList>
    </citation>
    <scope>NUCLEOTIDE SEQUENCE</scope>
    <source>
        <strain evidence="1">BECK_DK161</strain>
        <strain evidence="2">BECK_DK47</strain>
    </source>
</reference>
<gene>
    <name evidence="2" type="ORF">BECKDK2373B_GA0170837_104430</name>
    <name evidence="1" type="ORF">BECKDK2373C_GA0170839_103333</name>
</gene>
<sequence>MQFTWHEPKRQTNLKNHRVDFADAPRVFTGPTFTFEDNREDYGEQRWVTLGLLGTKAIAIVHTETEDEIRIISIREANNNERLLFSSNLR</sequence>
<accession>A0A450SKE5</accession>
<dbReference type="Gene3D" id="3.10.450.530">
    <property type="entry name" value="Ribonuclease toxin, BrnT, of type II toxin-antitoxin system"/>
    <property type="match status" value="1"/>
</dbReference>